<accession>A0A366FBA0</accession>
<name>A0A366FBA0_9HYPH</name>
<dbReference type="AlphaFoldDB" id="A0A366FBA0"/>
<keyword evidence="2" id="KW-1185">Reference proteome</keyword>
<proteinExistence type="predicted"/>
<sequence length="67" mass="7802">MADWKVFYRDQLDTDRTVGGAPSMEAALERAKDLYCQQRAAIYRIEGPNGRSLSKQEVLNWVHDHRH</sequence>
<gene>
    <name evidence="1" type="ORF">DFR50_11561</name>
</gene>
<dbReference type="EMBL" id="QNRK01000015">
    <property type="protein sequence ID" value="RBP11954.1"/>
    <property type="molecule type" value="Genomic_DNA"/>
</dbReference>
<dbReference type="Proteomes" id="UP000253529">
    <property type="component" value="Unassembled WGS sequence"/>
</dbReference>
<organism evidence="1 2">
    <name type="scientific">Roseiarcus fermentans</name>
    <dbReference type="NCBI Taxonomy" id="1473586"/>
    <lineage>
        <taxon>Bacteria</taxon>
        <taxon>Pseudomonadati</taxon>
        <taxon>Pseudomonadota</taxon>
        <taxon>Alphaproteobacteria</taxon>
        <taxon>Hyphomicrobiales</taxon>
        <taxon>Roseiarcaceae</taxon>
        <taxon>Roseiarcus</taxon>
    </lineage>
</organism>
<protein>
    <submittedName>
        <fullName evidence="1">Uncharacterized protein</fullName>
    </submittedName>
</protein>
<dbReference type="RefSeq" id="WP_113890014.1">
    <property type="nucleotide sequence ID" value="NZ_QNRK01000015.1"/>
</dbReference>
<dbReference type="OrthoDB" id="8471664at2"/>
<evidence type="ECO:0000313" key="1">
    <source>
        <dbReference type="EMBL" id="RBP11954.1"/>
    </source>
</evidence>
<reference evidence="1 2" key="1">
    <citation type="submission" date="2018-06" db="EMBL/GenBank/DDBJ databases">
        <title>Genomic Encyclopedia of Type Strains, Phase IV (KMG-IV): sequencing the most valuable type-strain genomes for metagenomic binning, comparative biology and taxonomic classification.</title>
        <authorList>
            <person name="Goeker M."/>
        </authorList>
    </citation>
    <scope>NUCLEOTIDE SEQUENCE [LARGE SCALE GENOMIC DNA]</scope>
    <source>
        <strain evidence="1 2">DSM 24875</strain>
    </source>
</reference>
<evidence type="ECO:0000313" key="2">
    <source>
        <dbReference type="Proteomes" id="UP000253529"/>
    </source>
</evidence>
<comment type="caution">
    <text evidence="1">The sequence shown here is derived from an EMBL/GenBank/DDBJ whole genome shotgun (WGS) entry which is preliminary data.</text>
</comment>